<feature type="non-terminal residue" evidence="1">
    <location>
        <position position="1"/>
    </location>
</feature>
<reference evidence="1" key="2">
    <citation type="journal article" date="2021" name="PeerJ">
        <title>Extensive microbial diversity within the chicken gut microbiome revealed by metagenomics and culture.</title>
        <authorList>
            <person name="Gilroy R."/>
            <person name="Ravi A."/>
            <person name="Getino M."/>
            <person name="Pursley I."/>
            <person name="Horton D.L."/>
            <person name="Alikhan N.F."/>
            <person name="Baker D."/>
            <person name="Gharbi K."/>
            <person name="Hall N."/>
            <person name="Watson M."/>
            <person name="Adriaenssens E.M."/>
            <person name="Foster-Nyarko E."/>
            <person name="Jarju S."/>
            <person name="Secka A."/>
            <person name="Antonio M."/>
            <person name="Oren A."/>
            <person name="Chaudhuri R.R."/>
            <person name="La Ragione R."/>
            <person name="Hildebrand F."/>
            <person name="Pallen M.J."/>
        </authorList>
    </citation>
    <scope>NUCLEOTIDE SEQUENCE</scope>
    <source>
        <strain evidence="1">CHK178-757</strain>
    </source>
</reference>
<evidence type="ECO:0000313" key="2">
    <source>
        <dbReference type="EMBL" id="HIS47964.1"/>
    </source>
</evidence>
<protein>
    <submittedName>
        <fullName evidence="1">Gfo/Idh/MocA family oxidoreductase</fullName>
    </submittedName>
</protein>
<dbReference type="AlphaFoldDB" id="A0A9D1F4Q8"/>
<accession>A0A9D1F4Q8</accession>
<dbReference type="Proteomes" id="UP000823927">
    <property type="component" value="Unassembled WGS sequence"/>
</dbReference>
<organism evidence="1 3">
    <name type="scientific">Candidatus Scybalocola faecigallinarum</name>
    <dbReference type="NCBI Taxonomy" id="2840941"/>
    <lineage>
        <taxon>Bacteria</taxon>
        <taxon>Bacillati</taxon>
        <taxon>Bacillota</taxon>
        <taxon>Clostridia</taxon>
        <taxon>Lachnospirales</taxon>
        <taxon>Lachnospiraceae</taxon>
        <taxon>Lachnospiraceae incertae sedis</taxon>
        <taxon>Candidatus Scybalocola (ex Gilroy et al. 2021)</taxon>
    </lineage>
</organism>
<name>A0A9D1F4Q8_9FIRM</name>
<evidence type="ECO:0000313" key="3">
    <source>
        <dbReference type="Proteomes" id="UP000823927"/>
    </source>
</evidence>
<dbReference type="EMBL" id="DVIT01000038">
    <property type="protein sequence ID" value="HIS47964.1"/>
    <property type="molecule type" value="Genomic_DNA"/>
</dbReference>
<proteinExistence type="predicted"/>
<dbReference type="EMBL" id="DVIT01000030">
    <property type="protein sequence ID" value="HIS47633.1"/>
    <property type="molecule type" value="Genomic_DNA"/>
</dbReference>
<comment type="caution">
    <text evidence="1">The sequence shown here is derived from an EMBL/GenBank/DDBJ whole genome shotgun (WGS) entry which is preliminary data.</text>
</comment>
<sequence>ISGSGKVAYFEGGVSEPGAMEAKQWIDCLIDESKDPLVRPEQAYVVTQILDAIYKSDAEGKEFVF</sequence>
<gene>
    <name evidence="1" type="ORF">IAB46_08790</name>
    <name evidence="2" type="ORF">IAB46_10535</name>
</gene>
<reference evidence="1" key="1">
    <citation type="submission" date="2020-10" db="EMBL/GenBank/DDBJ databases">
        <authorList>
            <person name="Gilroy R."/>
        </authorList>
    </citation>
    <scope>NUCLEOTIDE SEQUENCE</scope>
    <source>
        <strain evidence="1">CHK178-757</strain>
    </source>
</reference>
<evidence type="ECO:0000313" key="1">
    <source>
        <dbReference type="EMBL" id="HIS47633.1"/>
    </source>
</evidence>
<dbReference type="Gene3D" id="3.30.360.10">
    <property type="entry name" value="Dihydrodipicolinate Reductase, domain 2"/>
    <property type="match status" value="1"/>
</dbReference>